<evidence type="ECO:0000256" key="2">
    <source>
        <dbReference type="SAM" id="MobiDB-lite"/>
    </source>
</evidence>
<organism evidence="3 4">
    <name type="scientific">Paraglomus occultum</name>
    <dbReference type="NCBI Taxonomy" id="144539"/>
    <lineage>
        <taxon>Eukaryota</taxon>
        <taxon>Fungi</taxon>
        <taxon>Fungi incertae sedis</taxon>
        <taxon>Mucoromycota</taxon>
        <taxon>Glomeromycotina</taxon>
        <taxon>Glomeromycetes</taxon>
        <taxon>Paraglomerales</taxon>
        <taxon>Paraglomeraceae</taxon>
        <taxon>Paraglomus</taxon>
    </lineage>
</organism>
<accession>A0A9N8VNE4</accession>
<keyword evidence="1" id="KW-0175">Coiled coil</keyword>
<evidence type="ECO:0000256" key="1">
    <source>
        <dbReference type="SAM" id="Coils"/>
    </source>
</evidence>
<sequence length="228" mass="27392">MKSDPRSVKRLQKKKDILESKIAERIKRRKEKLNSLLKRKQRKGPHRQDSLPIFGQSNTQFLPSEVSENSEREKINKMQEKIRDLEQQLNAEQQEIERLNEENRLIKEIVEIKEIEELKIKDLNMQKSQLLRNIDDIKKEVGKSLENMVDLFLKSQEIISREKRENDQFAKEHLEILKNYLLQKLTPEQVKELTRLQNQITKLEKQLTNFQKQRAKFEEQIEVPLSRK</sequence>
<proteinExistence type="predicted"/>
<gene>
    <name evidence="3" type="ORF">POCULU_LOCUS329</name>
</gene>
<protein>
    <submittedName>
        <fullName evidence="3">1443_t:CDS:1</fullName>
    </submittedName>
</protein>
<dbReference type="EMBL" id="CAJVPJ010000016">
    <property type="protein sequence ID" value="CAG8456490.1"/>
    <property type="molecule type" value="Genomic_DNA"/>
</dbReference>
<dbReference type="Proteomes" id="UP000789572">
    <property type="component" value="Unassembled WGS sequence"/>
</dbReference>
<reference evidence="3" key="1">
    <citation type="submission" date="2021-06" db="EMBL/GenBank/DDBJ databases">
        <authorList>
            <person name="Kallberg Y."/>
            <person name="Tangrot J."/>
            <person name="Rosling A."/>
        </authorList>
    </citation>
    <scope>NUCLEOTIDE SEQUENCE</scope>
    <source>
        <strain evidence="3">IA702</strain>
    </source>
</reference>
<keyword evidence="4" id="KW-1185">Reference proteome</keyword>
<feature type="region of interest" description="Disordered" evidence="2">
    <location>
        <begin position="33"/>
        <end position="72"/>
    </location>
</feature>
<evidence type="ECO:0000313" key="4">
    <source>
        <dbReference type="Proteomes" id="UP000789572"/>
    </source>
</evidence>
<dbReference type="AlphaFoldDB" id="A0A9N8VNE4"/>
<feature type="coiled-coil region" evidence="1">
    <location>
        <begin position="186"/>
        <end position="220"/>
    </location>
</feature>
<evidence type="ECO:0000313" key="3">
    <source>
        <dbReference type="EMBL" id="CAG8456490.1"/>
    </source>
</evidence>
<name>A0A9N8VNE4_9GLOM</name>
<feature type="compositionally biased region" description="Basic residues" evidence="2">
    <location>
        <begin position="33"/>
        <end position="45"/>
    </location>
</feature>
<comment type="caution">
    <text evidence="3">The sequence shown here is derived from an EMBL/GenBank/DDBJ whole genome shotgun (WGS) entry which is preliminary data.</text>
</comment>